<keyword evidence="9 13" id="KW-0798">TonB box</keyword>
<dbReference type="Proteomes" id="UP000032670">
    <property type="component" value="Unassembled WGS sequence"/>
</dbReference>
<feature type="domain" description="TonB-dependent receptor plug" evidence="15">
    <location>
        <begin position="94"/>
        <end position="205"/>
    </location>
</feature>
<evidence type="ECO:0000256" key="8">
    <source>
        <dbReference type="ARBA" id="ARBA00023065"/>
    </source>
</evidence>
<dbReference type="EMBL" id="BAMX01000029">
    <property type="protein sequence ID" value="GAN66823.1"/>
    <property type="molecule type" value="Genomic_DNA"/>
</dbReference>
<comment type="similarity">
    <text evidence="12 13">Belongs to the TonB-dependent receptor family.</text>
</comment>
<protein>
    <submittedName>
        <fullName evidence="16">TonB-dependent receptor</fullName>
    </submittedName>
</protein>
<proteinExistence type="inferred from homology"/>
<evidence type="ECO:0000313" key="16">
    <source>
        <dbReference type="EMBL" id="BBC79996.1"/>
    </source>
</evidence>
<evidence type="ECO:0000256" key="3">
    <source>
        <dbReference type="ARBA" id="ARBA00022452"/>
    </source>
</evidence>
<dbReference type="KEGG" id="aot:AcetOri_orf02480"/>
<accession>A0A0D6NMJ3</accession>
<dbReference type="Pfam" id="PF07715">
    <property type="entry name" value="Plug"/>
    <property type="match status" value="1"/>
</dbReference>
<evidence type="ECO:0000313" key="17">
    <source>
        <dbReference type="EMBL" id="GAN66823.1"/>
    </source>
</evidence>
<organism evidence="16 19">
    <name type="scientific">Acetobacter orientalis</name>
    <dbReference type="NCBI Taxonomy" id="146474"/>
    <lineage>
        <taxon>Bacteria</taxon>
        <taxon>Pseudomonadati</taxon>
        <taxon>Pseudomonadota</taxon>
        <taxon>Alphaproteobacteria</taxon>
        <taxon>Acetobacterales</taxon>
        <taxon>Acetobacteraceae</taxon>
        <taxon>Acetobacter</taxon>
    </lineage>
</organism>
<keyword evidence="7" id="KW-0408">Iron</keyword>
<evidence type="ECO:0000256" key="1">
    <source>
        <dbReference type="ARBA" id="ARBA00004571"/>
    </source>
</evidence>
<dbReference type="PROSITE" id="PS52016">
    <property type="entry name" value="TONB_DEPENDENT_REC_3"/>
    <property type="match status" value="1"/>
</dbReference>
<evidence type="ECO:0000259" key="15">
    <source>
        <dbReference type="Pfam" id="PF07715"/>
    </source>
</evidence>
<keyword evidence="16" id="KW-0675">Receptor</keyword>
<evidence type="ECO:0000313" key="19">
    <source>
        <dbReference type="Proteomes" id="UP000270034"/>
    </source>
</evidence>
<keyword evidence="6" id="KW-0732">Signal</keyword>
<evidence type="ECO:0000256" key="11">
    <source>
        <dbReference type="ARBA" id="ARBA00023237"/>
    </source>
</evidence>
<dbReference type="Pfam" id="PF00593">
    <property type="entry name" value="TonB_dep_Rec_b-barrel"/>
    <property type="match status" value="1"/>
</dbReference>
<gene>
    <name evidence="17" type="ORF">Abor_029_006</name>
    <name evidence="16" type="ORF">AcetOrient_orf02480</name>
</gene>
<keyword evidence="10 12" id="KW-0472">Membrane</keyword>
<evidence type="ECO:0000256" key="7">
    <source>
        <dbReference type="ARBA" id="ARBA00023004"/>
    </source>
</evidence>
<evidence type="ECO:0000256" key="2">
    <source>
        <dbReference type="ARBA" id="ARBA00022448"/>
    </source>
</evidence>
<dbReference type="InterPro" id="IPR012910">
    <property type="entry name" value="Plug_dom"/>
</dbReference>
<accession>A0A2Z5ZHR7</accession>
<comment type="subcellular location">
    <subcellularLocation>
        <location evidence="1 12">Cell outer membrane</location>
        <topology evidence="1 12">Multi-pass membrane protein</topology>
    </subcellularLocation>
</comment>
<dbReference type="PANTHER" id="PTHR32552:SF89">
    <property type="entry name" value="CATECHOLATE SIDEROPHORE RECEPTOR FIU"/>
    <property type="match status" value="1"/>
</dbReference>
<keyword evidence="3 12" id="KW-1134">Transmembrane beta strand</keyword>
<dbReference type="SUPFAM" id="SSF56935">
    <property type="entry name" value="Porins"/>
    <property type="match status" value="1"/>
</dbReference>
<evidence type="ECO:0000256" key="4">
    <source>
        <dbReference type="ARBA" id="ARBA00022496"/>
    </source>
</evidence>
<dbReference type="EMBL" id="AP018515">
    <property type="protein sequence ID" value="BBC79996.1"/>
    <property type="molecule type" value="Genomic_DNA"/>
</dbReference>
<evidence type="ECO:0000259" key="14">
    <source>
        <dbReference type="Pfam" id="PF00593"/>
    </source>
</evidence>
<evidence type="ECO:0000256" key="12">
    <source>
        <dbReference type="PROSITE-ProRule" id="PRU01360"/>
    </source>
</evidence>
<dbReference type="Proteomes" id="UP000270034">
    <property type="component" value="Chromosome"/>
</dbReference>
<dbReference type="InterPro" id="IPR039426">
    <property type="entry name" value="TonB-dep_rcpt-like"/>
</dbReference>
<reference evidence="17 18" key="1">
    <citation type="submission" date="2012-11" db="EMBL/GenBank/DDBJ databases">
        <title>Whole genome sequence of Acetobacter orientalis 21F-2.</title>
        <authorList>
            <person name="Azuma Y."/>
            <person name="Higashiura N."/>
            <person name="Hirakawa H."/>
            <person name="Matsushita K."/>
        </authorList>
    </citation>
    <scope>NUCLEOTIDE SEQUENCE [LARGE SCALE GENOMIC DNA]</scope>
    <source>
        <strain evidence="17 18">21F-2</strain>
    </source>
</reference>
<keyword evidence="2 12" id="KW-0813">Transport</keyword>
<keyword evidence="18" id="KW-1185">Reference proteome</keyword>
<feature type="domain" description="TonB-dependent receptor-like beta-barrel" evidence="14">
    <location>
        <begin position="306"/>
        <end position="780"/>
    </location>
</feature>
<dbReference type="GO" id="GO:0015344">
    <property type="term" value="F:siderophore uptake transmembrane transporter activity"/>
    <property type="evidence" value="ECO:0007669"/>
    <property type="project" value="TreeGrafter"/>
</dbReference>
<evidence type="ECO:0000256" key="5">
    <source>
        <dbReference type="ARBA" id="ARBA00022692"/>
    </source>
</evidence>
<dbReference type="AlphaFoldDB" id="A0A2Z5ZHR7"/>
<dbReference type="GO" id="GO:0009279">
    <property type="term" value="C:cell outer membrane"/>
    <property type="evidence" value="ECO:0007669"/>
    <property type="project" value="UniProtKB-SubCell"/>
</dbReference>
<evidence type="ECO:0000313" key="18">
    <source>
        <dbReference type="Proteomes" id="UP000032670"/>
    </source>
</evidence>
<reference evidence="16 19" key="2">
    <citation type="submission" date="2018-02" db="EMBL/GenBank/DDBJ databases">
        <title>Acetobacter orientalis genome.</title>
        <authorList>
            <person name="Nakashima N."/>
            <person name="Tamura T."/>
        </authorList>
    </citation>
    <scope>NUCLEOTIDE SEQUENCE [LARGE SCALE GENOMIC DNA]</scope>
    <source>
        <strain evidence="16 19">FAN1</strain>
    </source>
</reference>
<evidence type="ECO:0000256" key="10">
    <source>
        <dbReference type="ARBA" id="ARBA00023136"/>
    </source>
</evidence>
<dbReference type="STRING" id="1231341.Abor_029_006"/>
<sequence length="819" mass="90472">MVSNLVFCFAGSTQENGMMQHRAPATTKRGRTFKHLMCLSSALAGILVVAPNLQAAPAKTAKRSQAATHNATVKRSPVTAKEGESVLISARRRAHGTMISVGSAQIQKAVPGTNPLKVLSQQPGIMFQSSDPQGLDTWSSQIYMHGFMQNQISTTLDDVPLGELVYRNYNGLNPIQAISSENVGRMDVSTGAGAESVASTNNLGGSIEYVSSDPKEKTGGTLSQTFGSYNMFHTFARFDSGKLTPSGTRFYVSYSRNDTDKWKGGGNQFTQQVNAKFVQPIGNDSSIKAFFDWSDLHQYLYQDYSLDILHNGGYYIDNYYNGKNSGYANAYHAAQGNYPSYLNGVSDKADAAYYDGSSNINDYFGYLKGDFALTDRLRWKTTVYGHGQKTLLTWSNPFDASPNGAPMLEQVKRPSIARYGILSSLNYDVAHNHIEAGIWYENNRFLSSMYGYEQPLLGQGSPINSVGSFSKLSPFMQFYGQATNTNTFTAYAQDTYHILPNLALHFGFKSLLNVSHAGNAYYNTAYYGNDAMAGGVGLTTFRAFLPHISGDWHFLKHHELYFDIAENVHAYPQAQFKTAASPFAVTQSAYDISRPGLKPESDWAYAVGYRYSDRFMDATVHAYRVNFFNRLQMISSGAIINPQTIVANVGGITMNGVDAGLTLRPLRGLAFTNSLSYNHSTYDQNVKSGGMLYATKGSQVVAYPQFMYKTALSYTWHDLEAHIDASYTSRRNLSYTGDTKVPSYWLTNFGTRYNLTNLLKSSGRGQFVKGLEIDFSVYNLSNSHYVSTMGENGFPLSGDYQSFLVGAPRQYFGSVKADF</sequence>
<dbReference type="PANTHER" id="PTHR32552">
    <property type="entry name" value="FERRICHROME IRON RECEPTOR-RELATED"/>
    <property type="match status" value="1"/>
</dbReference>
<name>A0A2Z5ZHR7_9PROT</name>
<evidence type="ECO:0000256" key="6">
    <source>
        <dbReference type="ARBA" id="ARBA00022729"/>
    </source>
</evidence>
<evidence type="ECO:0000256" key="13">
    <source>
        <dbReference type="RuleBase" id="RU003357"/>
    </source>
</evidence>
<dbReference type="InterPro" id="IPR037066">
    <property type="entry name" value="Plug_dom_sf"/>
</dbReference>
<keyword evidence="5 12" id="KW-0812">Transmembrane</keyword>
<dbReference type="InterPro" id="IPR000531">
    <property type="entry name" value="Beta-barrel_TonB"/>
</dbReference>
<dbReference type="InterPro" id="IPR036942">
    <property type="entry name" value="Beta-barrel_TonB_sf"/>
</dbReference>
<keyword evidence="8" id="KW-0406">Ion transport</keyword>
<keyword evidence="4" id="KW-0410">Iron transport</keyword>
<evidence type="ECO:0000256" key="9">
    <source>
        <dbReference type="ARBA" id="ARBA00023077"/>
    </source>
</evidence>
<dbReference type="Gene3D" id="2.40.170.20">
    <property type="entry name" value="TonB-dependent receptor, beta-barrel domain"/>
    <property type="match status" value="1"/>
</dbReference>
<keyword evidence="11 12" id="KW-0998">Cell outer membrane</keyword>
<dbReference type="Gene3D" id="2.170.130.10">
    <property type="entry name" value="TonB-dependent receptor, plug domain"/>
    <property type="match status" value="1"/>
</dbReference>